<evidence type="ECO:0000256" key="1">
    <source>
        <dbReference type="SAM" id="Phobius"/>
    </source>
</evidence>
<reference evidence="2" key="1">
    <citation type="submission" date="2021-03" db="EMBL/GenBank/DDBJ databases">
        <title>Antimicrobial resistance genes in bacteria isolated from Japanese honey, and their potential for conferring macrolide and lincosamide resistance in the American foulbrood pathogen Paenibacillus larvae.</title>
        <authorList>
            <person name="Okamoto M."/>
            <person name="Kumagai M."/>
            <person name="Kanamori H."/>
            <person name="Takamatsu D."/>
        </authorList>
    </citation>
    <scope>NUCLEOTIDE SEQUENCE</scope>
    <source>
        <strain evidence="2">J40TS1</strain>
    </source>
</reference>
<proteinExistence type="predicted"/>
<feature type="transmembrane region" description="Helical" evidence="1">
    <location>
        <begin position="6"/>
        <end position="25"/>
    </location>
</feature>
<gene>
    <name evidence="2" type="ORF">J40TS1_45220</name>
</gene>
<sequence>MYIVCYWGTALFGAYVIGMTVSLISSTRWIQIVVGIIVWFLSTTFISGWVKGYEIPEFVKTGLNWFVRTEREMNVMLNEFTGILISSFIISKHVSFILFTLCLLFLVVAVKNPRYYSTGSRIKYLSAGFIILLCFFLVLPHSFSVLDKTLASSYVNLRINEDRPFYEQSIVTEKQFNQELIANRYDIRLKHKGETIDYEATIDLETTSEKEPDAYVFTLYHGFEVLKATINDEVVNWSQNGDELIVQKPSSKTSPIQLRIQVSGQGGAKSLVTDNSFYLAEDFPWYPIPGKQTIAFVSPYFFEPQYISTMLPQAAEFNVEVLSSPRQAVFSNLSEIKNHKFEGKAHGLMLASSNLLKSYIDENEIVAPPDLPDQLDVSIRKMRETVDQLANWLDVEPAHIPQKIMLAPSYSTWKQDIIQLMPETIIFNSETVFRQQSRLYNVEVIFYSYYWKNKLTGQQYQEKMRDSILLSELIGEQYGGYSSLLKDFSDQYTEFNEQDSLYVNANRIIEWMGTATQDEIQRLIKVVYHNLLENEIHDDVWEKSMKEVSGNGTAHTATNK</sequence>
<name>A0A919YSX4_9BACL</name>
<dbReference type="Proteomes" id="UP000683139">
    <property type="component" value="Unassembled WGS sequence"/>
</dbReference>
<accession>A0A919YSX4</accession>
<evidence type="ECO:0000313" key="2">
    <source>
        <dbReference type="EMBL" id="GIP18880.1"/>
    </source>
</evidence>
<dbReference type="EMBL" id="BOSE01000011">
    <property type="protein sequence ID" value="GIP18880.1"/>
    <property type="molecule type" value="Genomic_DNA"/>
</dbReference>
<keyword evidence="1" id="KW-0812">Transmembrane</keyword>
<keyword evidence="1" id="KW-0472">Membrane</keyword>
<dbReference type="AlphaFoldDB" id="A0A919YSX4"/>
<feature type="transmembrane region" description="Helical" evidence="1">
    <location>
        <begin position="83"/>
        <end position="110"/>
    </location>
</feature>
<evidence type="ECO:0000313" key="3">
    <source>
        <dbReference type="Proteomes" id="UP000683139"/>
    </source>
</evidence>
<feature type="transmembrane region" description="Helical" evidence="1">
    <location>
        <begin position="122"/>
        <end position="143"/>
    </location>
</feature>
<feature type="transmembrane region" description="Helical" evidence="1">
    <location>
        <begin position="32"/>
        <end position="50"/>
    </location>
</feature>
<keyword evidence="1" id="KW-1133">Transmembrane helix</keyword>
<comment type="caution">
    <text evidence="2">The sequence shown here is derived from an EMBL/GenBank/DDBJ whole genome shotgun (WGS) entry which is preliminary data.</text>
</comment>
<protein>
    <submittedName>
        <fullName evidence="2">Uncharacterized protein</fullName>
    </submittedName>
</protein>
<organism evidence="2 3">
    <name type="scientific">Paenibacillus montaniterrae</name>
    <dbReference type="NCBI Taxonomy" id="429341"/>
    <lineage>
        <taxon>Bacteria</taxon>
        <taxon>Bacillati</taxon>
        <taxon>Bacillota</taxon>
        <taxon>Bacilli</taxon>
        <taxon>Bacillales</taxon>
        <taxon>Paenibacillaceae</taxon>
        <taxon>Paenibacillus</taxon>
    </lineage>
</organism>
<keyword evidence="3" id="KW-1185">Reference proteome</keyword>